<dbReference type="GO" id="GO:0003964">
    <property type="term" value="F:RNA-directed DNA polymerase activity"/>
    <property type="evidence" value="ECO:0007669"/>
    <property type="project" value="UniProtKB-KW"/>
</dbReference>
<keyword evidence="5" id="KW-0255">Endonuclease</keyword>
<feature type="compositionally biased region" description="Low complexity" evidence="10">
    <location>
        <begin position="904"/>
        <end position="914"/>
    </location>
</feature>
<evidence type="ECO:0000256" key="2">
    <source>
        <dbReference type="ARBA" id="ARBA00022679"/>
    </source>
</evidence>
<dbReference type="FunFam" id="3.30.420.10:FF:000063">
    <property type="entry name" value="Retrovirus-related Pol polyprotein from transposon 297-like Protein"/>
    <property type="match status" value="1"/>
</dbReference>
<dbReference type="Gene3D" id="3.30.70.270">
    <property type="match status" value="1"/>
</dbReference>
<feature type="compositionally biased region" description="Low complexity" evidence="10">
    <location>
        <begin position="284"/>
        <end position="300"/>
    </location>
</feature>
<dbReference type="Gene3D" id="1.10.340.70">
    <property type="match status" value="1"/>
</dbReference>
<evidence type="ECO:0000313" key="14">
    <source>
        <dbReference type="Proteomes" id="UP001627154"/>
    </source>
</evidence>
<dbReference type="Pfam" id="PF17917">
    <property type="entry name" value="RT_RNaseH"/>
    <property type="match status" value="1"/>
</dbReference>
<name>A0ABD2X5Z3_9HYME</name>
<dbReference type="SUPFAM" id="SSF56672">
    <property type="entry name" value="DNA/RNA polymerases"/>
    <property type="match status" value="1"/>
</dbReference>
<evidence type="ECO:0000256" key="1">
    <source>
        <dbReference type="ARBA" id="ARBA00012493"/>
    </source>
</evidence>
<dbReference type="CDD" id="cd09274">
    <property type="entry name" value="RNase_HI_RT_Ty3"/>
    <property type="match status" value="1"/>
</dbReference>
<evidence type="ECO:0000256" key="10">
    <source>
        <dbReference type="SAM" id="MobiDB-lite"/>
    </source>
</evidence>
<evidence type="ECO:0000256" key="8">
    <source>
        <dbReference type="PROSITE-ProRule" id="PRU00047"/>
    </source>
</evidence>
<dbReference type="Gene3D" id="3.30.420.10">
    <property type="entry name" value="Ribonuclease H-like superfamily/Ribonuclease H"/>
    <property type="match status" value="1"/>
</dbReference>
<dbReference type="InterPro" id="IPR036397">
    <property type="entry name" value="RNaseH_sf"/>
</dbReference>
<dbReference type="AlphaFoldDB" id="A0ABD2X5Z3"/>
<feature type="domain" description="CCHC-type" evidence="11">
    <location>
        <begin position="249"/>
        <end position="264"/>
    </location>
</feature>
<keyword evidence="6" id="KW-0378">Hydrolase</keyword>
<dbReference type="EMBL" id="JBJJXI010000050">
    <property type="protein sequence ID" value="KAL3400821.1"/>
    <property type="molecule type" value="Genomic_DNA"/>
</dbReference>
<dbReference type="PROSITE" id="PS50158">
    <property type="entry name" value="ZF_CCHC"/>
    <property type="match status" value="1"/>
</dbReference>
<evidence type="ECO:0000256" key="6">
    <source>
        <dbReference type="ARBA" id="ARBA00022801"/>
    </source>
</evidence>
<keyword evidence="9" id="KW-0175">Coiled coil</keyword>
<dbReference type="GO" id="GO:0016787">
    <property type="term" value="F:hydrolase activity"/>
    <property type="evidence" value="ECO:0007669"/>
    <property type="project" value="UniProtKB-KW"/>
</dbReference>
<evidence type="ECO:0000259" key="11">
    <source>
        <dbReference type="PROSITE" id="PS50158"/>
    </source>
</evidence>
<dbReference type="InterPro" id="IPR043502">
    <property type="entry name" value="DNA/RNA_pol_sf"/>
</dbReference>
<accession>A0ABD2X5Z3</accession>
<dbReference type="InterPro" id="IPR001584">
    <property type="entry name" value="Integrase_cat-core"/>
</dbReference>
<reference evidence="13 14" key="1">
    <citation type="journal article" date="2024" name="bioRxiv">
        <title>A reference genome for Trichogramma kaykai: A tiny desert-dwelling parasitoid wasp with competing sex-ratio distorters.</title>
        <authorList>
            <person name="Culotta J."/>
            <person name="Lindsey A.R."/>
        </authorList>
    </citation>
    <scope>NUCLEOTIDE SEQUENCE [LARGE SCALE GENOMIC DNA]</scope>
    <source>
        <strain evidence="13 14">KSX58</strain>
    </source>
</reference>
<keyword evidence="8" id="KW-0862">Zinc</keyword>
<feature type="coiled-coil region" evidence="9">
    <location>
        <begin position="2"/>
        <end position="33"/>
    </location>
</feature>
<dbReference type="PROSITE" id="PS50994">
    <property type="entry name" value="INTEGRASE"/>
    <property type="match status" value="1"/>
</dbReference>
<dbReference type="GO" id="GO:0042575">
    <property type="term" value="C:DNA polymerase complex"/>
    <property type="evidence" value="ECO:0007669"/>
    <property type="project" value="UniProtKB-ARBA"/>
</dbReference>
<keyword evidence="14" id="KW-1185">Reference proteome</keyword>
<keyword evidence="3" id="KW-0548">Nucleotidyltransferase</keyword>
<dbReference type="InterPro" id="IPR041588">
    <property type="entry name" value="Integrase_H2C2"/>
</dbReference>
<dbReference type="Pfam" id="PF00665">
    <property type="entry name" value="rve"/>
    <property type="match status" value="1"/>
</dbReference>
<gene>
    <name evidence="13" type="ORF">TKK_005961</name>
</gene>
<evidence type="ECO:0000256" key="5">
    <source>
        <dbReference type="ARBA" id="ARBA00022759"/>
    </source>
</evidence>
<dbReference type="GO" id="GO:0008270">
    <property type="term" value="F:zinc ion binding"/>
    <property type="evidence" value="ECO:0007669"/>
    <property type="project" value="UniProtKB-KW"/>
</dbReference>
<keyword evidence="8" id="KW-0863">Zinc-finger</keyword>
<keyword evidence="2" id="KW-0808">Transferase</keyword>
<evidence type="ECO:0000256" key="4">
    <source>
        <dbReference type="ARBA" id="ARBA00022722"/>
    </source>
</evidence>
<comment type="caution">
    <text evidence="13">The sequence shown here is derived from an EMBL/GenBank/DDBJ whole genome shotgun (WGS) entry which is preliminary data.</text>
</comment>
<dbReference type="Pfam" id="PF17921">
    <property type="entry name" value="Integrase_H2C2"/>
    <property type="match status" value="1"/>
</dbReference>
<feature type="region of interest" description="Disordered" evidence="10">
    <location>
        <begin position="904"/>
        <end position="981"/>
    </location>
</feature>
<evidence type="ECO:0000313" key="13">
    <source>
        <dbReference type="EMBL" id="KAL3400821.1"/>
    </source>
</evidence>
<dbReference type="InterPro" id="IPR050951">
    <property type="entry name" value="Retrovirus_Pol_polyprotein"/>
</dbReference>
<sequence>MQQALNQQKLQIQAEYKRMSEEKEKNNSELLQRSLQVAQATRPVVTGTIGSMQQFTFNDDWTVWHERLEQHFIANDMLNGKKGAVFITLLSAEAYTLLRDLCSPDVPSQKTIAQLATIMKDHLQPKPSCITERYKFKERRQQAGENVKQYIASLKKLSIHCEFGNNLENQLRDQFAWGLKCDATKKRLLGEKDLTYQKAMETATALEAATRDIAEMQGSRNSTDAANISFIARRKGKQIPNSPSKAATKCYCCGKPNHKSSECRFREYERDVCHKKGHLKSVCKSKNNASSKSKNDNASKMSGKNSSTNACNYIDNTDEWNEPFESDRFKNYASLVSPLYELVRKDTPFTWTRKCDEAFEATKSILASRTVLMHYSLQLPIKLTCDASPTGVGAVLSHVLPNGETKPVSYASRALNKAERGYSQLDREALAIFFGVKIHHQYLYGREFILKTDHKPLTFIFGSKEGLPQMAASRLQRWAVFLSGYNFEIQHVRGADNVVADGLSRINMNELTDKTVHEEYSYLNYVENETNAIDGKIVRHETRIDPTLIEVMKHLNFGWPNQVDPELLPYKNRCNSLTIEQDCIMFGHRIVIPKALRGEVLSELHAAHMGIVRMKAIARPFVWCPNIDADIENVSKSCALCVENACNSLRSPLITWNWPNGPNRRIHADFLRPIENNMYLIIIDAFSKWVDVKRMSNIKTSETITAFKQYFSTWGLPTMLVTDNGPSFTAKLFANFLANNGIKHVLTPPFHAASNGAAENAVRSFKTKFKLLMKESGDKDESLLKYLFYYRSSPHCKTGCSPAELQFNRSMRARLDLIRPDIRKNVERQQSQQKKYFHGNRQKEFEIDEIVAAKDYRYNNWRPATVENRLRNNVYEVRTDDNRIWKRHTDQLCTSDVYPSQTIINNESSNVENIPCTSSPKTHSPVELNNKSDTSPAKDRVVSTTIDQTKVHSPRTTSSPVPMRRSTRVAKPRKILDYSEL</sequence>
<dbReference type="Proteomes" id="UP001627154">
    <property type="component" value="Unassembled WGS sequence"/>
</dbReference>
<feature type="domain" description="Integrase catalytic" evidence="12">
    <location>
        <begin position="658"/>
        <end position="810"/>
    </location>
</feature>
<dbReference type="InterPro" id="IPR012337">
    <property type="entry name" value="RNaseH-like_sf"/>
</dbReference>
<dbReference type="PANTHER" id="PTHR37984">
    <property type="entry name" value="PROTEIN CBG26694"/>
    <property type="match status" value="1"/>
</dbReference>
<protein>
    <recommendedName>
        <fullName evidence="1">RNA-directed DNA polymerase</fullName>
        <ecNumber evidence="1">2.7.7.49</ecNumber>
    </recommendedName>
</protein>
<dbReference type="GO" id="GO:0004519">
    <property type="term" value="F:endonuclease activity"/>
    <property type="evidence" value="ECO:0007669"/>
    <property type="project" value="UniProtKB-KW"/>
</dbReference>
<dbReference type="PANTHER" id="PTHR37984:SF5">
    <property type="entry name" value="PROTEIN NYNRIN-LIKE"/>
    <property type="match status" value="1"/>
</dbReference>
<proteinExistence type="predicted"/>
<organism evidence="13 14">
    <name type="scientific">Trichogramma kaykai</name>
    <dbReference type="NCBI Taxonomy" id="54128"/>
    <lineage>
        <taxon>Eukaryota</taxon>
        <taxon>Metazoa</taxon>
        <taxon>Ecdysozoa</taxon>
        <taxon>Arthropoda</taxon>
        <taxon>Hexapoda</taxon>
        <taxon>Insecta</taxon>
        <taxon>Pterygota</taxon>
        <taxon>Neoptera</taxon>
        <taxon>Endopterygota</taxon>
        <taxon>Hymenoptera</taxon>
        <taxon>Apocrita</taxon>
        <taxon>Proctotrupomorpha</taxon>
        <taxon>Chalcidoidea</taxon>
        <taxon>Trichogrammatidae</taxon>
        <taxon>Trichogramma</taxon>
    </lineage>
</organism>
<keyword evidence="4" id="KW-0540">Nuclease</keyword>
<keyword evidence="7" id="KW-0695">RNA-directed DNA polymerase</keyword>
<evidence type="ECO:0000259" key="12">
    <source>
        <dbReference type="PROSITE" id="PS50994"/>
    </source>
</evidence>
<evidence type="ECO:0000256" key="3">
    <source>
        <dbReference type="ARBA" id="ARBA00022695"/>
    </source>
</evidence>
<dbReference type="InterPro" id="IPR041373">
    <property type="entry name" value="RT_RNaseH"/>
</dbReference>
<dbReference type="InterPro" id="IPR001878">
    <property type="entry name" value="Znf_CCHC"/>
</dbReference>
<feature type="region of interest" description="Disordered" evidence="10">
    <location>
        <begin position="284"/>
        <end position="305"/>
    </location>
</feature>
<keyword evidence="8" id="KW-0479">Metal-binding</keyword>
<dbReference type="FunFam" id="1.10.340.70:FF:000003">
    <property type="entry name" value="Protein CBG25708"/>
    <property type="match status" value="1"/>
</dbReference>
<dbReference type="EC" id="2.7.7.49" evidence="1"/>
<evidence type="ECO:0000256" key="9">
    <source>
        <dbReference type="SAM" id="Coils"/>
    </source>
</evidence>
<evidence type="ECO:0000256" key="7">
    <source>
        <dbReference type="ARBA" id="ARBA00022918"/>
    </source>
</evidence>
<dbReference type="InterPro" id="IPR043128">
    <property type="entry name" value="Rev_trsase/Diguanyl_cyclase"/>
</dbReference>
<feature type="compositionally biased region" description="Polar residues" evidence="10">
    <location>
        <begin position="915"/>
        <end position="935"/>
    </location>
</feature>
<dbReference type="SUPFAM" id="SSF53098">
    <property type="entry name" value="Ribonuclease H-like"/>
    <property type="match status" value="1"/>
</dbReference>